<dbReference type="Proteomes" id="UP001144978">
    <property type="component" value="Unassembled WGS sequence"/>
</dbReference>
<keyword evidence="2" id="KW-1185">Reference proteome</keyword>
<reference evidence="1" key="1">
    <citation type="submission" date="2022-08" db="EMBL/GenBank/DDBJ databases">
        <title>Genome Sequence of Pycnoporus sanguineus.</title>
        <authorList>
            <person name="Buettner E."/>
        </authorList>
    </citation>
    <scope>NUCLEOTIDE SEQUENCE</scope>
    <source>
        <strain evidence="1">CG-C14</strain>
    </source>
</reference>
<evidence type="ECO:0000313" key="1">
    <source>
        <dbReference type="EMBL" id="KAJ2971742.1"/>
    </source>
</evidence>
<evidence type="ECO:0000313" key="2">
    <source>
        <dbReference type="Proteomes" id="UP001144978"/>
    </source>
</evidence>
<proteinExistence type="predicted"/>
<accession>A0ACC1MXL3</accession>
<dbReference type="EMBL" id="JANSHE010005288">
    <property type="protein sequence ID" value="KAJ2971742.1"/>
    <property type="molecule type" value="Genomic_DNA"/>
</dbReference>
<gene>
    <name evidence="1" type="ORF">NUW54_g12432</name>
</gene>
<name>A0ACC1MXL3_9APHY</name>
<sequence length="66" mass="7202">MQHDASALADRLGVLVDGFHPDRPGAIPNRPSSDAQTPRAGPDERARLRLRSQDASLARRTRAARC</sequence>
<comment type="caution">
    <text evidence="1">The sequence shown here is derived from an EMBL/GenBank/DDBJ whole genome shotgun (WGS) entry which is preliminary data.</text>
</comment>
<protein>
    <submittedName>
        <fullName evidence="1">Uncharacterized protein</fullName>
    </submittedName>
</protein>
<organism evidence="1 2">
    <name type="scientific">Trametes sanguinea</name>
    <dbReference type="NCBI Taxonomy" id="158606"/>
    <lineage>
        <taxon>Eukaryota</taxon>
        <taxon>Fungi</taxon>
        <taxon>Dikarya</taxon>
        <taxon>Basidiomycota</taxon>
        <taxon>Agaricomycotina</taxon>
        <taxon>Agaricomycetes</taxon>
        <taxon>Polyporales</taxon>
        <taxon>Polyporaceae</taxon>
        <taxon>Trametes</taxon>
    </lineage>
</organism>